<gene>
    <name evidence="1" type="ORF">BpHYR1_028294</name>
</gene>
<dbReference type="AlphaFoldDB" id="A0A3M7RA70"/>
<accession>A0A3M7RA70</accession>
<name>A0A3M7RA70_BRAPC</name>
<organism evidence="1 2">
    <name type="scientific">Brachionus plicatilis</name>
    <name type="common">Marine rotifer</name>
    <name type="synonym">Brachionus muelleri</name>
    <dbReference type="NCBI Taxonomy" id="10195"/>
    <lineage>
        <taxon>Eukaryota</taxon>
        <taxon>Metazoa</taxon>
        <taxon>Spiralia</taxon>
        <taxon>Gnathifera</taxon>
        <taxon>Rotifera</taxon>
        <taxon>Eurotatoria</taxon>
        <taxon>Monogononta</taxon>
        <taxon>Pseudotrocha</taxon>
        <taxon>Ploima</taxon>
        <taxon>Brachionidae</taxon>
        <taxon>Brachionus</taxon>
    </lineage>
</organism>
<reference evidence="1 2" key="1">
    <citation type="journal article" date="2018" name="Sci. Rep.">
        <title>Genomic signatures of local adaptation to the degree of environmental predictability in rotifers.</title>
        <authorList>
            <person name="Franch-Gras L."/>
            <person name="Hahn C."/>
            <person name="Garcia-Roger E.M."/>
            <person name="Carmona M.J."/>
            <person name="Serra M."/>
            <person name="Gomez A."/>
        </authorList>
    </citation>
    <scope>NUCLEOTIDE SEQUENCE [LARGE SCALE GENOMIC DNA]</scope>
    <source>
        <strain evidence="1">HYR1</strain>
    </source>
</reference>
<dbReference type="EMBL" id="REGN01003915">
    <property type="protein sequence ID" value="RNA20145.1"/>
    <property type="molecule type" value="Genomic_DNA"/>
</dbReference>
<evidence type="ECO:0000313" key="1">
    <source>
        <dbReference type="EMBL" id="RNA20145.1"/>
    </source>
</evidence>
<dbReference type="Proteomes" id="UP000276133">
    <property type="component" value="Unassembled WGS sequence"/>
</dbReference>
<comment type="caution">
    <text evidence="1">The sequence shown here is derived from an EMBL/GenBank/DDBJ whole genome shotgun (WGS) entry which is preliminary data.</text>
</comment>
<protein>
    <submittedName>
        <fullName evidence="1">Uncharacterized protein</fullName>
    </submittedName>
</protein>
<evidence type="ECO:0000313" key="2">
    <source>
        <dbReference type="Proteomes" id="UP000276133"/>
    </source>
</evidence>
<proteinExistence type="predicted"/>
<keyword evidence="2" id="KW-1185">Reference proteome</keyword>
<sequence length="60" mass="7224">MNQHIGIRSRINEQCVTRDLISWNCLCMDPLMKNPFLLLIIRKCDTWFEFMYLGTLTERT</sequence>